<gene>
    <name evidence="1" type="ORF">O3G_MSEX003813</name>
</gene>
<accession>A0A921YV72</accession>
<sequence length="124" mass="14772">MNFIQGNITGFTRRTISRCKHWRCVLSKYDMLTPTGRLDDEKYYIHLDKWVELNPSFANAMLNAKVNCKLSFRHVMPLDPCEFYNFHGCIRNYIDLNCPAYVNTPQCAEVKEFHAECREFFYKK</sequence>
<protein>
    <submittedName>
        <fullName evidence="1">Uncharacterized protein</fullName>
    </submittedName>
</protein>
<dbReference type="Proteomes" id="UP000791440">
    <property type="component" value="Unassembled WGS sequence"/>
</dbReference>
<proteinExistence type="predicted"/>
<dbReference type="AlphaFoldDB" id="A0A921YV72"/>
<reference evidence="1" key="1">
    <citation type="journal article" date="2016" name="Insect Biochem. Mol. Biol.">
        <title>Multifaceted biological insights from a draft genome sequence of the tobacco hornworm moth, Manduca sexta.</title>
        <authorList>
            <person name="Kanost M.R."/>
            <person name="Arrese E.L."/>
            <person name="Cao X."/>
            <person name="Chen Y.R."/>
            <person name="Chellapilla S."/>
            <person name="Goldsmith M.R."/>
            <person name="Grosse-Wilde E."/>
            <person name="Heckel D.G."/>
            <person name="Herndon N."/>
            <person name="Jiang H."/>
            <person name="Papanicolaou A."/>
            <person name="Qu J."/>
            <person name="Soulages J.L."/>
            <person name="Vogel H."/>
            <person name="Walters J."/>
            <person name="Waterhouse R.M."/>
            <person name="Ahn S.J."/>
            <person name="Almeida F.C."/>
            <person name="An C."/>
            <person name="Aqrawi P."/>
            <person name="Bretschneider A."/>
            <person name="Bryant W.B."/>
            <person name="Bucks S."/>
            <person name="Chao H."/>
            <person name="Chevignon G."/>
            <person name="Christen J.M."/>
            <person name="Clarke D.F."/>
            <person name="Dittmer N.T."/>
            <person name="Ferguson L.C.F."/>
            <person name="Garavelou S."/>
            <person name="Gordon K.H.J."/>
            <person name="Gunaratna R.T."/>
            <person name="Han Y."/>
            <person name="Hauser F."/>
            <person name="He Y."/>
            <person name="Heidel-Fischer H."/>
            <person name="Hirsh A."/>
            <person name="Hu Y."/>
            <person name="Jiang H."/>
            <person name="Kalra D."/>
            <person name="Klinner C."/>
            <person name="Konig C."/>
            <person name="Kovar C."/>
            <person name="Kroll A.R."/>
            <person name="Kuwar S.S."/>
            <person name="Lee S.L."/>
            <person name="Lehman R."/>
            <person name="Li K."/>
            <person name="Li Z."/>
            <person name="Liang H."/>
            <person name="Lovelace S."/>
            <person name="Lu Z."/>
            <person name="Mansfield J.H."/>
            <person name="McCulloch K.J."/>
            <person name="Mathew T."/>
            <person name="Morton B."/>
            <person name="Muzny D.M."/>
            <person name="Neunemann D."/>
            <person name="Ongeri F."/>
            <person name="Pauchet Y."/>
            <person name="Pu L.L."/>
            <person name="Pyrousis I."/>
            <person name="Rao X.J."/>
            <person name="Redding A."/>
            <person name="Roesel C."/>
            <person name="Sanchez-Gracia A."/>
            <person name="Schaack S."/>
            <person name="Shukla A."/>
            <person name="Tetreau G."/>
            <person name="Wang Y."/>
            <person name="Xiong G.H."/>
            <person name="Traut W."/>
            <person name="Walsh T.K."/>
            <person name="Worley K.C."/>
            <person name="Wu D."/>
            <person name="Wu W."/>
            <person name="Wu Y.Q."/>
            <person name="Zhang X."/>
            <person name="Zou Z."/>
            <person name="Zucker H."/>
            <person name="Briscoe A.D."/>
            <person name="Burmester T."/>
            <person name="Clem R.J."/>
            <person name="Feyereisen R."/>
            <person name="Grimmelikhuijzen C.J.P."/>
            <person name="Hamodrakas S.J."/>
            <person name="Hansson B.S."/>
            <person name="Huguet E."/>
            <person name="Jermiin L.S."/>
            <person name="Lan Q."/>
            <person name="Lehman H.K."/>
            <person name="Lorenzen M."/>
            <person name="Merzendorfer H."/>
            <person name="Michalopoulos I."/>
            <person name="Morton D.B."/>
            <person name="Muthukrishnan S."/>
            <person name="Oakeshott J.G."/>
            <person name="Palmer W."/>
            <person name="Park Y."/>
            <person name="Passarelli A.L."/>
            <person name="Rozas J."/>
            <person name="Schwartz L.M."/>
            <person name="Smith W."/>
            <person name="Southgate A."/>
            <person name="Vilcinskas A."/>
            <person name="Vogt R."/>
            <person name="Wang P."/>
            <person name="Werren J."/>
            <person name="Yu X.Q."/>
            <person name="Zhou J.J."/>
            <person name="Brown S.J."/>
            <person name="Scherer S.E."/>
            <person name="Richards S."/>
            <person name="Blissard G.W."/>
        </authorList>
    </citation>
    <scope>NUCLEOTIDE SEQUENCE</scope>
</reference>
<dbReference type="EMBL" id="JH668318">
    <property type="protein sequence ID" value="KAG6445292.1"/>
    <property type="molecule type" value="Genomic_DNA"/>
</dbReference>
<organism evidence="1 2">
    <name type="scientific">Manduca sexta</name>
    <name type="common">Tobacco hawkmoth</name>
    <name type="synonym">Tobacco hornworm</name>
    <dbReference type="NCBI Taxonomy" id="7130"/>
    <lineage>
        <taxon>Eukaryota</taxon>
        <taxon>Metazoa</taxon>
        <taxon>Ecdysozoa</taxon>
        <taxon>Arthropoda</taxon>
        <taxon>Hexapoda</taxon>
        <taxon>Insecta</taxon>
        <taxon>Pterygota</taxon>
        <taxon>Neoptera</taxon>
        <taxon>Endopterygota</taxon>
        <taxon>Lepidoptera</taxon>
        <taxon>Glossata</taxon>
        <taxon>Ditrysia</taxon>
        <taxon>Bombycoidea</taxon>
        <taxon>Sphingidae</taxon>
        <taxon>Sphinginae</taxon>
        <taxon>Sphingini</taxon>
        <taxon>Manduca</taxon>
    </lineage>
</organism>
<evidence type="ECO:0000313" key="2">
    <source>
        <dbReference type="Proteomes" id="UP000791440"/>
    </source>
</evidence>
<keyword evidence="2" id="KW-1185">Reference proteome</keyword>
<evidence type="ECO:0000313" key="1">
    <source>
        <dbReference type="EMBL" id="KAG6445292.1"/>
    </source>
</evidence>
<comment type="caution">
    <text evidence="1">The sequence shown here is derived from an EMBL/GenBank/DDBJ whole genome shotgun (WGS) entry which is preliminary data.</text>
</comment>
<reference evidence="1" key="2">
    <citation type="submission" date="2020-12" db="EMBL/GenBank/DDBJ databases">
        <authorList>
            <person name="Kanost M."/>
        </authorList>
    </citation>
    <scope>NUCLEOTIDE SEQUENCE</scope>
</reference>
<name>A0A921YV72_MANSE</name>